<reference evidence="2 3" key="1">
    <citation type="submission" date="2018-04" db="EMBL/GenBank/DDBJ databases">
        <title>Novel Campyloabacter and Helicobacter Species and Strains.</title>
        <authorList>
            <person name="Mannion A.J."/>
            <person name="Shen Z."/>
            <person name="Fox J.G."/>
        </authorList>
    </citation>
    <scope>NUCLEOTIDE SEQUENCE [LARGE SCALE GENOMIC DNA]</scope>
    <source>
        <strain evidence="2 3">MIT 04-9366</strain>
    </source>
</reference>
<dbReference type="GO" id="GO:0005524">
    <property type="term" value="F:ATP binding"/>
    <property type="evidence" value="ECO:0007669"/>
    <property type="project" value="UniProtKB-KW"/>
</dbReference>
<dbReference type="OrthoDB" id="7675395at2"/>
<evidence type="ECO:0000313" key="2">
    <source>
        <dbReference type="EMBL" id="RDU70295.1"/>
    </source>
</evidence>
<organism evidence="2 3">
    <name type="scientific">Helicobacter brantae</name>
    <dbReference type="NCBI Taxonomy" id="375927"/>
    <lineage>
        <taxon>Bacteria</taxon>
        <taxon>Pseudomonadati</taxon>
        <taxon>Campylobacterota</taxon>
        <taxon>Epsilonproteobacteria</taxon>
        <taxon>Campylobacterales</taxon>
        <taxon>Helicobacteraceae</taxon>
        <taxon>Helicobacter</taxon>
    </lineage>
</organism>
<sequence length="277" mass="30758">MKNICLFLVLIVCNLMALEIDGFSHPESVLAGSEVYVSNIGEKREALAKDGDGYISKLSESGEVLERYFIKGLNAPKGMGRVGSVLYVADIDKIKGFDLANKNQVFEILIKDAISLNDITILDGKYIFVSDNRKGVIYKIDIAKKKYELFLEVDSKFGGPNGVLVDREADTLFVVTFAPAKKIKGSLLGYSLKDKKMIFQTQPIGSLDGIAFDKDKNFIVSDWGEKYQGKIYRISREGKITPLNLESMKGPADIGVNGNVLWIPKLVENKVSRIQNF</sequence>
<protein>
    <submittedName>
        <fullName evidence="2">ATP-binding protein</fullName>
    </submittedName>
</protein>
<dbReference type="Proteomes" id="UP000257045">
    <property type="component" value="Unassembled WGS sequence"/>
</dbReference>
<keyword evidence="2" id="KW-0067">ATP-binding</keyword>
<dbReference type="Gene3D" id="2.120.10.30">
    <property type="entry name" value="TolB, C-terminal domain"/>
    <property type="match status" value="1"/>
</dbReference>
<accession>A0A3D8IZG6</accession>
<dbReference type="AlphaFoldDB" id="A0A3D8IZG6"/>
<evidence type="ECO:0000256" key="1">
    <source>
        <dbReference type="SAM" id="SignalP"/>
    </source>
</evidence>
<keyword evidence="1" id="KW-0732">Signal</keyword>
<dbReference type="RefSeq" id="WP_115569842.1">
    <property type="nucleotide sequence ID" value="NZ_NXLV01000011.1"/>
</dbReference>
<feature type="signal peptide" evidence="1">
    <location>
        <begin position="1"/>
        <end position="17"/>
    </location>
</feature>
<comment type="caution">
    <text evidence="2">The sequence shown here is derived from an EMBL/GenBank/DDBJ whole genome shotgun (WGS) entry which is preliminary data.</text>
</comment>
<keyword evidence="2" id="KW-0547">Nucleotide-binding</keyword>
<dbReference type="SUPFAM" id="SSF63829">
    <property type="entry name" value="Calcium-dependent phosphotriesterase"/>
    <property type="match status" value="1"/>
</dbReference>
<evidence type="ECO:0000313" key="3">
    <source>
        <dbReference type="Proteomes" id="UP000257045"/>
    </source>
</evidence>
<keyword evidence="3" id="KW-1185">Reference proteome</keyword>
<dbReference type="EMBL" id="NXLV01000011">
    <property type="protein sequence ID" value="RDU70295.1"/>
    <property type="molecule type" value="Genomic_DNA"/>
</dbReference>
<dbReference type="InterPro" id="IPR011042">
    <property type="entry name" value="6-blade_b-propeller_TolB-like"/>
</dbReference>
<name>A0A3D8IZG6_9HELI</name>
<feature type="chain" id="PRO_5017718889" evidence="1">
    <location>
        <begin position="18"/>
        <end position="277"/>
    </location>
</feature>
<gene>
    <name evidence="2" type="ORF">CQA58_06110</name>
</gene>
<proteinExistence type="predicted"/>